<gene>
    <name evidence="1" type="ORF">GRI72_03020</name>
</gene>
<sequence length="84" mass="9581">MTDLREVIARGLRESDPEGCDEDWSYEPQAKKLLAFFKQAGLVVLPVEPTEAMVERGLDNWCLDSDDPERDVLRIYRAVIEAAK</sequence>
<comment type="caution">
    <text evidence="1">The sequence shown here is derived from an EMBL/GenBank/DDBJ whole genome shotgun (WGS) entry which is preliminary data.</text>
</comment>
<organism evidence="1 2">
    <name type="scientific">Pelagerythrobacter marinus</name>
    <dbReference type="NCBI Taxonomy" id="538382"/>
    <lineage>
        <taxon>Bacteria</taxon>
        <taxon>Pseudomonadati</taxon>
        <taxon>Pseudomonadota</taxon>
        <taxon>Alphaproteobacteria</taxon>
        <taxon>Sphingomonadales</taxon>
        <taxon>Erythrobacteraceae</taxon>
        <taxon>Pelagerythrobacter</taxon>
    </lineage>
</organism>
<dbReference type="EMBL" id="WTYO01000001">
    <property type="protein sequence ID" value="MXO67804.1"/>
    <property type="molecule type" value="Genomic_DNA"/>
</dbReference>
<protein>
    <submittedName>
        <fullName evidence="1">Uncharacterized protein</fullName>
    </submittedName>
</protein>
<dbReference type="Proteomes" id="UP000444401">
    <property type="component" value="Unassembled WGS sequence"/>
</dbReference>
<name>A0ABW9USF9_9SPHN</name>
<reference evidence="1 2" key="1">
    <citation type="submission" date="2019-12" db="EMBL/GenBank/DDBJ databases">
        <title>Genomic-based taxomic classification of the family Erythrobacteraceae.</title>
        <authorList>
            <person name="Xu L."/>
        </authorList>
    </citation>
    <scope>NUCLEOTIDE SEQUENCE [LARGE SCALE GENOMIC DNA]</scope>
    <source>
        <strain evidence="1 2">H32</strain>
    </source>
</reference>
<proteinExistence type="predicted"/>
<accession>A0ABW9USF9</accession>
<keyword evidence="2" id="KW-1185">Reference proteome</keyword>
<evidence type="ECO:0000313" key="1">
    <source>
        <dbReference type="EMBL" id="MXO67804.1"/>
    </source>
</evidence>
<evidence type="ECO:0000313" key="2">
    <source>
        <dbReference type="Proteomes" id="UP000444401"/>
    </source>
</evidence>
<dbReference type="RefSeq" id="WP_160732430.1">
    <property type="nucleotide sequence ID" value="NZ_CP139719.1"/>
</dbReference>